<name>A0A9X3AFG1_9PSEU</name>
<dbReference type="Proteomes" id="UP001141259">
    <property type="component" value="Unassembled WGS sequence"/>
</dbReference>
<evidence type="ECO:0000256" key="3">
    <source>
        <dbReference type="ARBA" id="ARBA00023163"/>
    </source>
</evidence>
<evidence type="ECO:0000256" key="1">
    <source>
        <dbReference type="ARBA" id="ARBA00023015"/>
    </source>
</evidence>
<dbReference type="SUPFAM" id="SSF48498">
    <property type="entry name" value="Tetracyclin repressor-like, C-terminal domain"/>
    <property type="match status" value="1"/>
</dbReference>
<evidence type="ECO:0000313" key="7">
    <source>
        <dbReference type="Proteomes" id="UP001141259"/>
    </source>
</evidence>
<dbReference type="Pfam" id="PF00440">
    <property type="entry name" value="TetR_N"/>
    <property type="match status" value="1"/>
</dbReference>
<proteinExistence type="predicted"/>
<sequence length="208" mass="22550">MSGRDKPQRRRNKPGEGGLLREDVLVAGFEILQQEGAITAVTLRAVAARVGITAPSLYAHFRDVTHLHSELRNRAFEQLIEACDAAAAGIADPILDLFARAERIVTWGVEFPGRHRLMFTRIDNASDAAGYRSFDALVATIRRCVRASGSASTDPAEDGAYLLAALNGLVMTRTTMTGFPWPDLGQAVREITSRIVRIPDVPPPSADG</sequence>
<evidence type="ECO:0000313" key="6">
    <source>
        <dbReference type="EMBL" id="MCS7478712.1"/>
    </source>
</evidence>
<feature type="domain" description="HTH tetR-type" evidence="5">
    <location>
        <begin position="18"/>
        <end position="79"/>
    </location>
</feature>
<dbReference type="InterPro" id="IPR036271">
    <property type="entry name" value="Tet_transcr_reg_TetR-rel_C_sf"/>
</dbReference>
<evidence type="ECO:0000259" key="5">
    <source>
        <dbReference type="PROSITE" id="PS50977"/>
    </source>
</evidence>
<dbReference type="SUPFAM" id="SSF46689">
    <property type="entry name" value="Homeodomain-like"/>
    <property type="match status" value="1"/>
</dbReference>
<dbReference type="InterPro" id="IPR009057">
    <property type="entry name" value="Homeodomain-like_sf"/>
</dbReference>
<dbReference type="InterPro" id="IPR025996">
    <property type="entry name" value="MT1864/Rv1816-like_C"/>
</dbReference>
<reference evidence="6" key="1">
    <citation type="submission" date="2022-08" db="EMBL/GenBank/DDBJ databases">
        <authorList>
            <person name="Tistechok S."/>
            <person name="Samborskyy M."/>
            <person name="Roman I."/>
        </authorList>
    </citation>
    <scope>NUCLEOTIDE SEQUENCE</scope>
    <source>
        <strain evidence="6">DSM 103496</strain>
    </source>
</reference>
<keyword evidence="3" id="KW-0804">Transcription</keyword>
<keyword evidence="1" id="KW-0805">Transcription regulation</keyword>
<comment type="caution">
    <text evidence="6">The sequence shown here is derived from an EMBL/GenBank/DDBJ whole genome shotgun (WGS) entry which is preliminary data.</text>
</comment>
<dbReference type="AlphaFoldDB" id="A0A9X3AFG1"/>
<dbReference type="PROSITE" id="PS50977">
    <property type="entry name" value="HTH_TETR_2"/>
    <property type="match status" value="1"/>
</dbReference>
<accession>A0A9X3AFG1</accession>
<gene>
    <name evidence="6" type="ORF">NZH93_17765</name>
</gene>
<dbReference type="Gene3D" id="1.10.357.10">
    <property type="entry name" value="Tetracycline Repressor, domain 2"/>
    <property type="match status" value="1"/>
</dbReference>
<keyword evidence="7" id="KW-1185">Reference proteome</keyword>
<organism evidence="6 7">
    <name type="scientific">Umezawaea endophytica</name>
    <dbReference type="NCBI Taxonomy" id="1654476"/>
    <lineage>
        <taxon>Bacteria</taxon>
        <taxon>Bacillati</taxon>
        <taxon>Actinomycetota</taxon>
        <taxon>Actinomycetes</taxon>
        <taxon>Pseudonocardiales</taxon>
        <taxon>Pseudonocardiaceae</taxon>
        <taxon>Umezawaea</taxon>
    </lineage>
</organism>
<dbReference type="Pfam" id="PF13305">
    <property type="entry name" value="TetR_C_33"/>
    <property type="match status" value="1"/>
</dbReference>
<dbReference type="EMBL" id="JANYMP010000007">
    <property type="protein sequence ID" value="MCS7478712.1"/>
    <property type="molecule type" value="Genomic_DNA"/>
</dbReference>
<evidence type="ECO:0000256" key="2">
    <source>
        <dbReference type="ARBA" id="ARBA00023125"/>
    </source>
</evidence>
<dbReference type="RefSeq" id="WP_259624213.1">
    <property type="nucleotide sequence ID" value="NZ_JANYMP010000007.1"/>
</dbReference>
<feature type="DNA-binding region" description="H-T-H motif" evidence="4">
    <location>
        <begin position="42"/>
        <end position="61"/>
    </location>
</feature>
<keyword evidence="2 4" id="KW-0238">DNA-binding</keyword>
<dbReference type="InterPro" id="IPR001647">
    <property type="entry name" value="HTH_TetR"/>
</dbReference>
<evidence type="ECO:0000256" key="4">
    <source>
        <dbReference type="PROSITE-ProRule" id="PRU00335"/>
    </source>
</evidence>
<protein>
    <submittedName>
        <fullName evidence="6">TetR/AcrR family transcriptional regulator</fullName>
    </submittedName>
</protein>
<dbReference type="GO" id="GO:0003677">
    <property type="term" value="F:DNA binding"/>
    <property type="evidence" value="ECO:0007669"/>
    <property type="project" value="UniProtKB-UniRule"/>
</dbReference>